<evidence type="ECO:0000313" key="5">
    <source>
        <dbReference type="Proteomes" id="UP000070700"/>
    </source>
</evidence>
<dbReference type="OrthoDB" id="428260at2759"/>
<protein>
    <submittedName>
        <fullName evidence="4">Beta-lactamase/transpeptidase-like protein</fullName>
    </submittedName>
</protein>
<dbReference type="Proteomes" id="UP000070700">
    <property type="component" value="Unassembled WGS sequence"/>
</dbReference>
<dbReference type="InterPro" id="IPR050789">
    <property type="entry name" value="Diverse_Enzym_Activities"/>
</dbReference>
<dbReference type="KEGG" id="psco:LY89DRAFT_618656"/>
<feature type="domain" description="Beta-lactamase-related" evidence="3">
    <location>
        <begin position="11"/>
        <end position="374"/>
    </location>
</feature>
<evidence type="ECO:0000256" key="2">
    <source>
        <dbReference type="ARBA" id="ARBA00022801"/>
    </source>
</evidence>
<dbReference type="Pfam" id="PF00144">
    <property type="entry name" value="Beta-lactamase"/>
    <property type="match status" value="1"/>
</dbReference>
<proteinExistence type="inferred from homology"/>
<evidence type="ECO:0000259" key="3">
    <source>
        <dbReference type="Pfam" id="PF00144"/>
    </source>
</evidence>
<feature type="non-terminal residue" evidence="4">
    <location>
        <position position="409"/>
    </location>
</feature>
<dbReference type="GeneID" id="28820572"/>
<dbReference type="PANTHER" id="PTHR43283">
    <property type="entry name" value="BETA-LACTAMASE-RELATED"/>
    <property type="match status" value="1"/>
</dbReference>
<dbReference type="InterPro" id="IPR001466">
    <property type="entry name" value="Beta-lactam-related"/>
</dbReference>
<dbReference type="AlphaFoldDB" id="A0A194X6Z5"/>
<dbReference type="EMBL" id="KQ947417">
    <property type="protein sequence ID" value="KUJ15948.1"/>
    <property type="molecule type" value="Genomic_DNA"/>
</dbReference>
<dbReference type="SUPFAM" id="SSF56601">
    <property type="entry name" value="beta-lactamase/transpeptidase-like"/>
    <property type="match status" value="1"/>
</dbReference>
<dbReference type="InterPro" id="IPR012338">
    <property type="entry name" value="Beta-lactam/transpept-like"/>
</dbReference>
<gene>
    <name evidence="4" type="ORF">LY89DRAFT_618656</name>
</gene>
<dbReference type="PANTHER" id="PTHR43283:SF17">
    <property type="entry name" value="(LOVD), PUTATIVE (AFU_ORTHOLOGUE AFUA_5G00920)-RELATED"/>
    <property type="match status" value="1"/>
</dbReference>
<dbReference type="InParanoid" id="A0A194X6Z5"/>
<keyword evidence="2" id="KW-0378">Hydrolase</keyword>
<reference evidence="4 5" key="1">
    <citation type="submission" date="2015-10" db="EMBL/GenBank/DDBJ databases">
        <title>Full genome of DAOMC 229536 Phialocephala scopiformis, a fungal endophyte of spruce producing the potent anti-insectan compound rugulosin.</title>
        <authorList>
            <consortium name="DOE Joint Genome Institute"/>
            <person name="Walker A.K."/>
            <person name="Frasz S.L."/>
            <person name="Seifert K.A."/>
            <person name="Miller J.D."/>
            <person name="Mondo S.J."/>
            <person name="Labutti K."/>
            <person name="Lipzen A."/>
            <person name="Dockter R."/>
            <person name="Kennedy M."/>
            <person name="Grigoriev I.V."/>
            <person name="Spatafora J.W."/>
        </authorList>
    </citation>
    <scope>NUCLEOTIDE SEQUENCE [LARGE SCALE GENOMIC DNA]</scope>
    <source>
        <strain evidence="4 5">CBS 120377</strain>
    </source>
</reference>
<dbReference type="Gene3D" id="3.40.710.10">
    <property type="entry name" value="DD-peptidase/beta-lactamase superfamily"/>
    <property type="match status" value="1"/>
</dbReference>
<evidence type="ECO:0000313" key="4">
    <source>
        <dbReference type="EMBL" id="KUJ15948.1"/>
    </source>
</evidence>
<dbReference type="STRING" id="149040.A0A194X6Z5"/>
<accession>A0A194X6Z5</accession>
<organism evidence="4 5">
    <name type="scientific">Mollisia scopiformis</name>
    <name type="common">Conifer needle endophyte fungus</name>
    <name type="synonym">Phialocephala scopiformis</name>
    <dbReference type="NCBI Taxonomy" id="149040"/>
    <lineage>
        <taxon>Eukaryota</taxon>
        <taxon>Fungi</taxon>
        <taxon>Dikarya</taxon>
        <taxon>Ascomycota</taxon>
        <taxon>Pezizomycotina</taxon>
        <taxon>Leotiomycetes</taxon>
        <taxon>Helotiales</taxon>
        <taxon>Mollisiaceae</taxon>
        <taxon>Mollisia</taxon>
    </lineage>
</organism>
<comment type="similarity">
    <text evidence="1">Belongs to the class-A beta-lactamase family.</text>
</comment>
<evidence type="ECO:0000256" key="1">
    <source>
        <dbReference type="ARBA" id="ARBA00009009"/>
    </source>
</evidence>
<keyword evidence="5" id="KW-1185">Reference proteome</keyword>
<name>A0A194X6Z5_MOLSC</name>
<dbReference type="RefSeq" id="XP_018070303.1">
    <property type="nucleotide sequence ID" value="XM_018210846.1"/>
</dbReference>
<dbReference type="GO" id="GO:0016787">
    <property type="term" value="F:hydrolase activity"/>
    <property type="evidence" value="ECO:0007669"/>
    <property type="project" value="UniProtKB-KW"/>
</dbReference>
<sequence>MSSFEEQFEKACRDREIPGVILLACDAKGKFQYQKAFGPATPTRPMDLNATMILASCTKLMTTISAMQCVERGLIALDEEVGNVLHELKDPQILTGFANGDSGGPIYKASATQITLRHLLTHTSGLGHDMMNPIYATWRKARGDPPYESEMTQSLIHNINIPLMYEPGTSWSYGVSLDWAGVLVARLNNCSLEEFMEKNLWTPLGIKNLTFHQELKSDVRKNLVKMTSKNGHELARFSMPRKEAGKVEWTDEVIYEVPTKEECGGGGACGSPVEYMKIMQSILLDDGKILKSSTIDEMFTPQLKGGSLKFWNDFQGFLLLEGAFSREKPGTKMQWGIGGSLTDQDVETGKKKGTLSWSGLPNLLWTIDRTTGLNCMYASNVIPFGDYKSGEMQRMFEKEMYSRYDKVVK</sequence>